<reference evidence="4" key="3">
    <citation type="submission" date="2018-10" db="EMBL/GenBank/DDBJ databases">
        <authorList>
            <person name="Whitman W."/>
            <person name="Huntemann M."/>
            <person name="Clum A."/>
            <person name="Pillay M."/>
            <person name="Palaniappan K."/>
            <person name="Varghese N."/>
            <person name="Mikhailova N."/>
            <person name="Stamatis D."/>
            <person name="Reddy T."/>
            <person name="Daum C."/>
            <person name="Shapiro N."/>
            <person name="Ivanova N."/>
            <person name="Kyrpides N."/>
            <person name="Woyke T."/>
        </authorList>
    </citation>
    <scope>NUCLEOTIDE SEQUENCE</scope>
    <source>
        <strain evidence="4">CGMCC 1.10124</strain>
    </source>
</reference>
<dbReference type="GeneID" id="38472618"/>
<sequence>MLDRLLGRAELKARIEELEEEKRHLERRLDAESDRRADAATARQEAEERVNRLEDRIADLEGRLDDESEVAALDPRGTESLRGDRLDAVLARLRSVDAGAEGALTAMVDEEVPDAVADILDDHAPLVDRAAPCVVCVDDARLVSVALAPPLAPDPFVEWGEGFRLDDDWFRPPDGLTVALVRSNLFAVGAYDGGDLTDVETVETDVQATHSKGGFSQARFERRRDEQIATHLDDVRAVLDRRDPDRLVLLGERTVLDDLDYDPVAVETVDASGDPEDALDDAARSFFTTRLTLL</sequence>
<reference evidence="4 5" key="1">
    <citation type="journal article" date="2015" name="Stand. Genomic Sci.">
        <title>Genomic Encyclopedia of Bacterial and Archaeal Type Strains, Phase III: the genomes of soil and plant-associated and newly described type strains.</title>
        <authorList>
            <person name="Whitman W.B."/>
            <person name="Woyke T."/>
            <person name="Klenk H.P."/>
            <person name="Zhou Y."/>
            <person name="Lilburn T.G."/>
            <person name="Beck B.J."/>
            <person name="De Vos P."/>
            <person name="Vandamme P."/>
            <person name="Eisen J.A."/>
            <person name="Garrity G."/>
            <person name="Hugenholtz P."/>
            <person name="Kyrpides N.C."/>
        </authorList>
    </citation>
    <scope>NUCLEOTIDE SEQUENCE [LARGE SCALE GENOMIC DNA]</scope>
    <source>
        <strain evidence="4 5">CGMCC 1.10124</strain>
    </source>
</reference>
<evidence type="ECO:0000313" key="6">
    <source>
        <dbReference type="Proteomes" id="UP000282007"/>
    </source>
</evidence>
<dbReference type="RefSeq" id="WP_121921558.1">
    <property type="nucleotide sequence ID" value="NZ_CP034145.1"/>
</dbReference>
<proteinExistence type="predicted"/>
<dbReference type="SUPFAM" id="SSF90257">
    <property type="entry name" value="Myosin rod fragments"/>
    <property type="match status" value="1"/>
</dbReference>
<protein>
    <recommendedName>
        <fullName evidence="2">Actinobacteria/chloroflexi VLRF1 release factor domain-containing protein</fullName>
    </recommendedName>
</protein>
<dbReference type="AlphaFoldDB" id="A0A3M0CW88"/>
<dbReference type="EMBL" id="CP034145">
    <property type="protein sequence ID" value="AZH26599.1"/>
    <property type="molecule type" value="Genomic_DNA"/>
</dbReference>
<dbReference type="Gene3D" id="1.20.5.340">
    <property type="match status" value="1"/>
</dbReference>
<keyword evidence="6" id="KW-1185">Reference proteome</keyword>
<dbReference type="Proteomes" id="UP000282007">
    <property type="component" value="Chromosome"/>
</dbReference>
<gene>
    <name evidence="4" type="ORF">ATH50_2985</name>
    <name evidence="3" type="ORF">DU502_14990</name>
</gene>
<evidence type="ECO:0000313" key="3">
    <source>
        <dbReference type="EMBL" id="AZH26599.1"/>
    </source>
</evidence>
<feature type="domain" description="Actinobacteria/chloroflexi VLRF1 release factor" evidence="2">
    <location>
        <begin position="176"/>
        <end position="291"/>
    </location>
</feature>
<dbReference type="SUPFAM" id="SSF53137">
    <property type="entry name" value="Translational machinery components"/>
    <property type="match status" value="1"/>
</dbReference>
<reference evidence="3 6" key="2">
    <citation type="submission" date="2018-07" db="EMBL/GenBank/DDBJ databases">
        <title>Genome sequences of Haloplanus aerogenes JCM 16430T.</title>
        <authorList>
            <person name="Kim Y.B."/>
            <person name="Roh S.W."/>
        </authorList>
    </citation>
    <scope>NUCLEOTIDE SEQUENCE [LARGE SCALE GENOMIC DNA]</scope>
    <source>
        <strain evidence="3 6">JCM 16430</strain>
    </source>
</reference>
<dbReference type="Gene3D" id="3.30.420.60">
    <property type="entry name" value="eRF1 domain 2"/>
    <property type="match status" value="1"/>
</dbReference>
<evidence type="ECO:0000259" key="2">
    <source>
        <dbReference type="Pfam" id="PF18859"/>
    </source>
</evidence>
<accession>A0A3M0CW88</accession>
<evidence type="ECO:0000313" key="4">
    <source>
        <dbReference type="EMBL" id="RMB12830.1"/>
    </source>
</evidence>
<evidence type="ECO:0000313" key="5">
    <source>
        <dbReference type="Proteomes" id="UP000277326"/>
    </source>
</evidence>
<dbReference type="KEGG" id="haer:DU502_14990"/>
<dbReference type="InterPro" id="IPR042226">
    <property type="entry name" value="eFR1_2_sf"/>
</dbReference>
<dbReference type="Proteomes" id="UP000277326">
    <property type="component" value="Unassembled WGS sequence"/>
</dbReference>
<dbReference type="EMBL" id="REFS01000006">
    <property type="protein sequence ID" value="RMB12830.1"/>
    <property type="molecule type" value="Genomic_DNA"/>
</dbReference>
<name>A0A3M0CW88_9EURY</name>
<evidence type="ECO:0000256" key="1">
    <source>
        <dbReference type="SAM" id="MobiDB-lite"/>
    </source>
</evidence>
<dbReference type="Pfam" id="PF18859">
    <property type="entry name" value="acVLRF1"/>
    <property type="match status" value="1"/>
</dbReference>
<dbReference type="OrthoDB" id="124486at2157"/>
<dbReference type="InterPro" id="IPR040783">
    <property type="entry name" value="VLRF1"/>
</dbReference>
<feature type="region of interest" description="Disordered" evidence="1">
    <location>
        <begin position="22"/>
        <end position="50"/>
    </location>
</feature>
<organism evidence="4 5">
    <name type="scientific">Haloplanus aerogenes</name>
    <dbReference type="NCBI Taxonomy" id="660522"/>
    <lineage>
        <taxon>Archaea</taxon>
        <taxon>Methanobacteriati</taxon>
        <taxon>Methanobacteriota</taxon>
        <taxon>Stenosarchaea group</taxon>
        <taxon>Halobacteria</taxon>
        <taxon>Halobacteriales</taxon>
        <taxon>Haloferacaceae</taxon>
        <taxon>Haloplanus</taxon>
    </lineage>
</organism>